<name>A0A484D7T3_PERFV</name>
<gene>
    <name evidence="2" type="ORF">EPR50_G00059310</name>
</gene>
<comment type="caution">
    <text evidence="2">The sequence shown here is derived from an EMBL/GenBank/DDBJ whole genome shotgun (WGS) entry which is preliminary data.</text>
</comment>
<feature type="compositionally biased region" description="Polar residues" evidence="1">
    <location>
        <begin position="97"/>
        <end position="106"/>
    </location>
</feature>
<evidence type="ECO:0000256" key="1">
    <source>
        <dbReference type="SAM" id="MobiDB-lite"/>
    </source>
</evidence>
<evidence type="ECO:0000313" key="2">
    <source>
        <dbReference type="EMBL" id="TDH11285.1"/>
    </source>
</evidence>
<dbReference type="EMBL" id="SCKG01000006">
    <property type="protein sequence ID" value="TDH11285.1"/>
    <property type="molecule type" value="Genomic_DNA"/>
</dbReference>
<feature type="region of interest" description="Disordered" evidence="1">
    <location>
        <begin position="86"/>
        <end position="106"/>
    </location>
</feature>
<dbReference type="AlphaFoldDB" id="A0A484D7T3"/>
<evidence type="ECO:0000313" key="3">
    <source>
        <dbReference type="Proteomes" id="UP000295070"/>
    </source>
</evidence>
<accession>A0A484D7T3</accession>
<sequence>MAEGEVNYASVVFKNNSHPPPQARKEEETVYDEVKGQSNTTEETAVKNTIHYQNALPVCWSAFRVPPASLLMRSASGALGGVFSSVPGKPKHHRYKQTTVCESITD</sequence>
<feature type="region of interest" description="Disordered" evidence="1">
    <location>
        <begin position="1"/>
        <end position="30"/>
    </location>
</feature>
<organism evidence="2 3">
    <name type="scientific">Perca flavescens</name>
    <name type="common">American yellow perch</name>
    <name type="synonym">Morone flavescens</name>
    <dbReference type="NCBI Taxonomy" id="8167"/>
    <lineage>
        <taxon>Eukaryota</taxon>
        <taxon>Metazoa</taxon>
        <taxon>Chordata</taxon>
        <taxon>Craniata</taxon>
        <taxon>Vertebrata</taxon>
        <taxon>Euteleostomi</taxon>
        <taxon>Actinopterygii</taxon>
        <taxon>Neopterygii</taxon>
        <taxon>Teleostei</taxon>
        <taxon>Neoteleostei</taxon>
        <taxon>Acanthomorphata</taxon>
        <taxon>Eupercaria</taxon>
        <taxon>Perciformes</taxon>
        <taxon>Percoidei</taxon>
        <taxon>Percidae</taxon>
        <taxon>Percinae</taxon>
        <taxon>Perca</taxon>
    </lineage>
</organism>
<proteinExistence type="predicted"/>
<protein>
    <submittedName>
        <fullName evidence="2">Uncharacterized protein</fullName>
    </submittedName>
</protein>
<reference evidence="2 3" key="1">
    <citation type="submission" date="2019-01" db="EMBL/GenBank/DDBJ databases">
        <title>A chromosome-scale genome assembly of the yellow perch, Perca flavescens.</title>
        <authorList>
            <person name="Feron R."/>
            <person name="Morvezen R."/>
            <person name="Bestin A."/>
            <person name="Haffray P."/>
            <person name="Klopp C."/>
            <person name="Zahm M."/>
            <person name="Cabau C."/>
            <person name="Roques C."/>
            <person name="Donnadieu C."/>
            <person name="Bouchez O."/>
            <person name="Christie M."/>
            <person name="Larson W."/>
            <person name="Guiguen Y."/>
        </authorList>
    </citation>
    <scope>NUCLEOTIDE SEQUENCE [LARGE SCALE GENOMIC DNA]</scope>
    <source>
        <strain evidence="2">YP-PL-M2</strain>
        <tissue evidence="2">Blood</tissue>
    </source>
</reference>
<keyword evidence="3" id="KW-1185">Reference proteome</keyword>
<dbReference type="Proteomes" id="UP000295070">
    <property type="component" value="Chromosome 6"/>
</dbReference>